<feature type="transmembrane region" description="Helical" evidence="1">
    <location>
        <begin position="62"/>
        <end position="82"/>
    </location>
</feature>
<keyword evidence="1" id="KW-0812">Transmembrane</keyword>
<reference evidence="2 3" key="1">
    <citation type="submission" date="2015-08" db="EMBL/GenBank/DDBJ databases">
        <title>Genome sequencing of Penicillium nordicum.</title>
        <authorList>
            <person name="Nguyen H.D."/>
            <person name="Seifert K.A."/>
        </authorList>
    </citation>
    <scope>NUCLEOTIDE SEQUENCE [LARGE SCALE GENOMIC DNA]</scope>
    <source>
        <strain evidence="2 3">DAOMC 185683</strain>
    </source>
</reference>
<keyword evidence="1" id="KW-1133">Transmembrane helix</keyword>
<keyword evidence="1" id="KW-0472">Membrane</keyword>
<proteinExistence type="predicted"/>
<accession>A0A0M9WCT5</accession>
<dbReference type="AlphaFoldDB" id="A0A0M9WCT5"/>
<evidence type="ECO:0000256" key="1">
    <source>
        <dbReference type="SAM" id="Phobius"/>
    </source>
</evidence>
<name>A0A0M9WCT5_9EURO</name>
<dbReference type="Proteomes" id="UP000037696">
    <property type="component" value="Unassembled WGS sequence"/>
</dbReference>
<sequence>MATWLWSTRHWLYASARHDKSGEIWVTSEVKLKVRGDPRTGETKVWDWKLCFKRYHVQATALSYIGLSLMGYFDAGLMLLIFRK</sequence>
<gene>
    <name evidence="2" type="ORF">ACN38_g9519</name>
</gene>
<comment type="caution">
    <text evidence="2">The sequence shown here is derived from an EMBL/GenBank/DDBJ whole genome shotgun (WGS) entry which is preliminary data.</text>
</comment>
<dbReference type="EMBL" id="LHQQ01000194">
    <property type="protein sequence ID" value="KOS39643.1"/>
    <property type="molecule type" value="Genomic_DNA"/>
</dbReference>
<protein>
    <submittedName>
        <fullName evidence="2">Uncharacterized protein</fullName>
    </submittedName>
</protein>
<organism evidence="2 3">
    <name type="scientific">Penicillium nordicum</name>
    <dbReference type="NCBI Taxonomy" id="229535"/>
    <lineage>
        <taxon>Eukaryota</taxon>
        <taxon>Fungi</taxon>
        <taxon>Dikarya</taxon>
        <taxon>Ascomycota</taxon>
        <taxon>Pezizomycotina</taxon>
        <taxon>Eurotiomycetes</taxon>
        <taxon>Eurotiomycetidae</taxon>
        <taxon>Eurotiales</taxon>
        <taxon>Aspergillaceae</taxon>
        <taxon>Penicillium</taxon>
    </lineage>
</organism>
<evidence type="ECO:0000313" key="2">
    <source>
        <dbReference type="EMBL" id="KOS39643.1"/>
    </source>
</evidence>
<keyword evidence="3" id="KW-1185">Reference proteome</keyword>
<evidence type="ECO:0000313" key="3">
    <source>
        <dbReference type="Proteomes" id="UP000037696"/>
    </source>
</evidence>